<reference evidence="2" key="1">
    <citation type="journal article" date="2014" name="Int. J. Syst. Evol. Microbiol.">
        <title>Complete genome sequence of Corynebacterium casei LMG S-19264T (=DSM 44701T), isolated from a smear-ripened cheese.</title>
        <authorList>
            <consortium name="US DOE Joint Genome Institute (JGI-PGF)"/>
            <person name="Walter F."/>
            <person name="Albersmeier A."/>
            <person name="Kalinowski J."/>
            <person name="Ruckert C."/>
        </authorList>
    </citation>
    <scope>NUCLEOTIDE SEQUENCE</scope>
    <source>
        <strain evidence="2">JCM 4335</strain>
    </source>
</reference>
<sequence>MDVTAVLIAVLLPPAMLAVVMAMAGYEDLVLPADPTDPATEAKDPATAEGGDTPLP</sequence>
<dbReference type="AlphaFoldDB" id="A0A918ELX0"/>
<organism evidence="2 3">
    <name type="scientific">Streptomyces roseolilacinus</name>
    <dbReference type="NCBI Taxonomy" id="66904"/>
    <lineage>
        <taxon>Bacteria</taxon>
        <taxon>Bacillati</taxon>
        <taxon>Actinomycetota</taxon>
        <taxon>Actinomycetes</taxon>
        <taxon>Kitasatosporales</taxon>
        <taxon>Streptomycetaceae</taxon>
        <taxon>Streptomyces</taxon>
    </lineage>
</organism>
<evidence type="ECO:0000256" key="1">
    <source>
        <dbReference type="SAM" id="MobiDB-lite"/>
    </source>
</evidence>
<gene>
    <name evidence="2" type="ORF">GCM10010249_41350</name>
</gene>
<evidence type="ECO:0000313" key="2">
    <source>
        <dbReference type="EMBL" id="GGQ18468.1"/>
    </source>
</evidence>
<accession>A0A918ELX0</accession>
<reference evidence="2" key="2">
    <citation type="submission" date="2020-09" db="EMBL/GenBank/DDBJ databases">
        <authorList>
            <person name="Sun Q."/>
            <person name="Ohkuma M."/>
        </authorList>
    </citation>
    <scope>NUCLEOTIDE SEQUENCE</scope>
    <source>
        <strain evidence="2">JCM 4335</strain>
    </source>
</reference>
<dbReference type="RefSeq" id="WP_189536095.1">
    <property type="nucleotide sequence ID" value="NZ_BMSV01000008.1"/>
</dbReference>
<dbReference type="Proteomes" id="UP000654123">
    <property type="component" value="Unassembled WGS sequence"/>
</dbReference>
<keyword evidence="3" id="KW-1185">Reference proteome</keyword>
<comment type="caution">
    <text evidence="2">The sequence shown here is derived from an EMBL/GenBank/DDBJ whole genome shotgun (WGS) entry which is preliminary data.</text>
</comment>
<dbReference type="EMBL" id="BMSV01000008">
    <property type="protein sequence ID" value="GGQ18468.1"/>
    <property type="molecule type" value="Genomic_DNA"/>
</dbReference>
<name>A0A918ELX0_9ACTN</name>
<protein>
    <submittedName>
        <fullName evidence="2">Uncharacterized protein</fullName>
    </submittedName>
</protein>
<evidence type="ECO:0000313" key="3">
    <source>
        <dbReference type="Proteomes" id="UP000654123"/>
    </source>
</evidence>
<feature type="region of interest" description="Disordered" evidence="1">
    <location>
        <begin position="32"/>
        <end position="56"/>
    </location>
</feature>
<proteinExistence type="predicted"/>